<dbReference type="InterPro" id="IPR050584">
    <property type="entry name" value="Cholesterol_7-desaturase"/>
</dbReference>
<dbReference type="RefSeq" id="WP_230426800.1">
    <property type="nucleotide sequence ID" value="NZ_CAJPUY010000005.1"/>
</dbReference>
<comment type="caution">
    <text evidence="7">The sequence shown here is derived from an EMBL/GenBank/DDBJ whole genome shotgun (WGS) entry which is preliminary data.</text>
</comment>
<name>A0A916MX33_9BURK</name>
<proteinExistence type="predicted"/>
<accession>A0A916MX33</accession>
<evidence type="ECO:0000256" key="3">
    <source>
        <dbReference type="ARBA" id="ARBA00023002"/>
    </source>
</evidence>
<dbReference type="Proteomes" id="UP000672934">
    <property type="component" value="Unassembled WGS sequence"/>
</dbReference>
<evidence type="ECO:0000256" key="4">
    <source>
        <dbReference type="ARBA" id="ARBA00023004"/>
    </source>
</evidence>
<evidence type="ECO:0000313" key="7">
    <source>
        <dbReference type="EMBL" id="CAG2137099.1"/>
    </source>
</evidence>
<evidence type="ECO:0000259" key="6">
    <source>
        <dbReference type="PROSITE" id="PS51296"/>
    </source>
</evidence>
<protein>
    <submittedName>
        <fullName evidence="7">5,5'-dehydrodivanillate O-demethylase oxygenase subunit</fullName>
        <ecNumber evidence="7">1.14.13.-</ecNumber>
    </submittedName>
</protein>
<reference evidence="7" key="1">
    <citation type="submission" date="2021-03" db="EMBL/GenBank/DDBJ databases">
        <authorList>
            <person name="Peeters C."/>
        </authorList>
    </citation>
    <scope>NUCLEOTIDE SEQUENCE</scope>
    <source>
        <strain evidence="7">LMG 31506</strain>
    </source>
</reference>
<dbReference type="GO" id="GO:0046872">
    <property type="term" value="F:metal ion binding"/>
    <property type="evidence" value="ECO:0007669"/>
    <property type="project" value="UniProtKB-KW"/>
</dbReference>
<keyword evidence="2" id="KW-0479">Metal-binding</keyword>
<dbReference type="Gene3D" id="3.90.380.10">
    <property type="entry name" value="Naphthalene 1,2-dioxygenase Alpha Subunit, Chain A, domain 1"/>
    <property type="match status" value="1"/>
</dbReference>
<dbReference type="SUPFAM" id="SSF50022">
    <property type="entry name" value="ISP domain"/>
    <property type="match status" value="1"/>
</dbReference>
<dbReference type="Gene3D" id="2.102.10.10">
    <property type="entry name" value="Rieske [2Fe-2S] iron-sulphur domain"/>
    <property type="match status" value="1"/>
</dbReference>
<dbReference type="InterPro" id="IPR017941">
    <property type="entry name" value="Rieske_2Fe-2S"/>
</dbReference>
<sequence>MDQQRNKAREDFAERMRQLSETSADTTMGKVLRQFWHPVALSRSVEPGKAREIRVLGEDLALYRGQSGRAYVMLNRCAHRLTKLHTGWVEGDELRCMYHGWKYDGAGQCTERPAERPGTERHIRVTAYPVHEYCGLVFIYMGEGEPPAFDLFRKPKFEEAGVIVNSRQEIWPCNWLQHSENSLDAVHVSFAHQMGRVGVFGEYVTADVPEVSYEETSAGIRQAAVRKLTSGKLQTRISDWTFPYCNHVSVPSVKEGQPWIESVNFMVPIDDTHTLRISLRASPSTTPEADRDLQRYFDECESYQSSDFHDELFAGIYPDDPLVRLTSAQDYVVLVGQGAIADRANEILGASDRGIAMLRQILNREMDAVRNGTPPKVWQRLENPSTLMSYATN</sequence>
<dbReference type="EMBL" id="CAJPUY010000005">
    <property type="protein sequence ID" value="CAG2137099.1"/>
    <property type="molecule type" value="Genomic_DNA"/>
</dbReference>
<keyword evidence="4" id="KW-0408">Iron</keyword>
<evidence type="ECO:0000313" key="8">
    <source>
        <dbReference type="Proteomes" id="UP000672934"/>
    </source>
</evidence>
<keyword evidence="5" id="KW-0411">Iron-sulfur</keyword>
<gene>
    <name evidence="7" type="primary">ligXa</name>
    <name evidence="7" type="ORF">LMG31506_01783</name>
</gene>
<keyword evidence="8" id="KW-1185">Reference proteome</keyword>
<dbReference type="AlphaFoldDB" id="A0A916MX33"/>
<dbReference type="InterPro" id="IPR036922">
    <property type="entry name" value="Rieske_2Fe-2S_sf"/>
</dbReference>
<dbReference type="SUPFAM" id="SSF55961">
    <property type="entry name" value="Bet v1-like"/>
    <property type="match status" value="1"/>
</dbReference>
<evidence type="ECO:0000256" key="5">
    <source>
        <dbReference type="ARBA" id="ARBA00023014"/>
    </source>
</evidence>
<dbReference type="GO" id="GO:0016491">
    <property type="term" value="F:oxidoreductase activity"/>
    <property type="evidence" value="ECO:0007669"/>
    <property type="project" value="UniProtKB-KW"/>
</dbReference>
<dbReference type="PANTHER" id="PTHR21266">
    <property type="entry name" value="IRON-SULFUR DOMAIN CONTAINING PROTEIN"/>
    <property type="match status" value="1"/>
</dbReference>
<dbReference type="Pfam" id="PF00355">
    <property type="entry name" value="Rieske"/>
    <property type="match status" value="1"/>
</dbReference>
<dbReference type="GO" id="GO:0051537">
    <property type="term" value="F:2 iron, 2 sulfur cluster binding"/>
    <property type="evidence" value="ECO:0007669"/>
    <property type="project" value="UniProtKB-KW"/>
</dbReference>
<keyword evidence="3 7" id="KW-0560">Oxidoreductase</keyword>
<keyword evidence="1" id="KW-0001">2Fe-2S</keyword>
<organism evidence="7 8">
    <name type="scientific">Cupriavidus yeoncheonensis</name>
    <dbReference type="NCBI Taxonomy" id="1462994"/>
    <lineage>
        <taxon>Bacteria</taxon>
        <taxon>Pseudomonadati</taxon>
        <taxon>Pseudomonadota</taxon>
        <taxon>Betaproteobacteria</taxon>
        <taxon>Burkholderiales</taxon>
        <taxon>Burkholderiaceae</taxon>
        <taxon>Cupriavidus</taxon>
    </lineage>
</organism>
<dbReference type="PROSITE" id="PS51296">
    <property type="entry name" value="RIESKE"/>
    <property type="match status" value="1"/>
</dbReference>
<evidence type="ECO:0000256" key="1">
    <source>
        <dbReference type="ARBA" id="ARBA00022714"/>
    </source>
</evidence>
<feature type="domain" description="Rieske" evidence="6">
    <location>
        <begin position="36"/>
        <end position="139"/>
    </location>
</feature>
<evidence type="ECO:0000256" key="2">
    <source>
        <dbReference type="ARBA" id="ARBA00022723"/>
    </source>
</evidence>
<dbReference type="PANTHER" id="PTHR21266:SF59">
    <property type="entry name" value="BLR4922 PROTEIN"/>
    <property type="match status" value="1"/>
</dbReference>
<dbReference type="EC" id="1.14.13.-" evidence="7"/>